<dbReference type="Pfam" id="PF13508">
    <property type="entry name" value="Acetyltransf_7"/>
    <property type="match status" value="1"/>
</dbReference>
<reference evidence="7" key="1">
    <citation type="submission" date="2020-09" db="EMBL/GenBank/DDBJ databases">
        <authorList>
            <person name="Kim M.K."/>
        </authorList>
    </citation>
    <scope>NUCLEOTIDE SEQUENCE</scope>
    <source>
        <strain evidence="7">BT664</strain>
    </source>
</reference>
<dbReference type="Gene3D" id="3.40.630.30">
    <property type="match status" value="1"/>
</dbReference>
<evidence type="ECO:0000256" key="2">
    <source>
        <dbReference type="ARBA" id="ARBA00022649"/>
    </source>
</evidence>
<keyword evidence="1" id="KW-0678">Repressor</keyword>
<keyword evidence="8" id="KW-1185">Reference proteome</keyword>
<evidence type="ECO:0000256" key="5">
    <source>
        <dbReference type="ARBA" id="ARBA00049880"/>
    </source>
</evidence>
<name>A0A927GIC5_9BACT</name>
<keyword evidence="2" id="KW-1277">Toxin-antitoxin system</keyword>
<keyword evidence="3" id="KW-0808">Transferase</keyword>
<keyword evidence="4" id="KW-0012">Acyltransferase</keyword>
<dbReference type="SUPFAM" id="SSF55729">
    <property type="entry name" value="Acyl-CoA N-acyltransferases (Nat)"/>
    <property type="match status" value="1"/>
</dbReference>
<dbReference type="Proteomes" id="UP000612233">
    <property type="component" value="Unassembled WGS sequence"/>
</dbReference>
<evidence type="ECO:0000313" key="7">
    <source>
        <dbReference type="EMBL" id="MBD2767230.1"/>
    </source>
</evidence>
<sequence>MVQEIDDDRPGLPAQIRIEPLGPQHDRAAFVCSKPHLTQYFTGDSAAKRTLDQDLKYGLARPFVLVDGGNGEVLGYFTLCNQSISKDSLPKKVAAKLGYREVPTVLLGRMAVSEKLAGQGLGSKLLTAALLQAYQITDGGKGCYAVVLDAGEESLLHWYGKRGFVPAPTDQQPRRMVMSMAIIREEIINRLP</sequence>
<proteinExistence type="predicted"/>
<dbReference type="AlphaFoldDB" id="A0A927GIC5"/>
<dbReference type="PANTHER" id="PTHR36449">
    <property type="entry name" value="ACETYLTRANSFERASE-RELATED"/>
    <property type="match status" value="1"/>
</dbReference>
<evidence type="ECO:0000256" key="1">
    <source>
        <dbReference type="ARBA" id="ARBA00022491"/>
    </source>
</evidence>
<dbReference type="EMBL" id="JACXAD010000004">
    <property type="protein sequence ID" value="MBD2767230.1"/>
    <property type="molecule type" value="Genomic_DNA"/>
</dbReference>
<feature type="domain" description="N-acetyltransferase" evidence="6">
    <location>
        <begin position="16"/>
        <end position="183"/>
    </location>
</feature>
<gene>
    <name evidence="7" type="ORF">IC235_04935</name>
</gene>
<evidence type="ECO:0000256" key="3">
    <source>
        <dbReference type="ARBA" id="ARBA00022679"/>
    </source>
</evidence>
<dbReference type="PROSITE" id="PS51186">
    <property type="entry name" value="GNAT"/>
    <property type="match status" value="1"/>
</dbReference>
<dbReference type="GO" id="GO:0016747">
    <property type="term" value="F:acyltransferase activity, transferring groups other than amino-acyl groups"/>
    <property type="evidence" value="ECO:0007669"/>
    <property type="project" value="InterPro"/>
</dbReference>
<dbReference type="InterPro" id="IPR016181">
    <property type="entry name" value="Acyl_CoA_acyltransferase"/>
</dbReference>
<dbReference type="RefSeq" id="WP_191004059.1">
    <property type="nucleotide sequence ID" value="NZ_JACXAD010000004.1"/>
</dbReference>
<evidence type="ECO:0000313" key="8">
    <source>
        <dbReference type="Proteomes" id="UP000612233"/>
    </source>
</evidence>
<dbReference type="PANTHER" id="PTHR36449:SF1">
    <property type="entry name" value="ACETYLTRANSFERASE"/>
    <property type="match status" value="1"/>
</dbReference>
<dbReference type="CDD" id="cd04301">
    <property type="entry name" value="NAT_SF"/>
    <property type="match status" value="1"/>
</dbReference>
<accession>A0A927GIC5</accession>
<comment type="catalytic activity">
    <reaction evidence="5">
        <text>glycyl-tRNA(Gly) + acetyl-CoA = N-acetylglycyl-tRNA(Gly) + CoA + H(+)</text>
        <dbReference type="Rhea" id="RHEA:81867"/>
        <dbReference type="Rhea" id="RHEA-COMP:9683"/>
        <dbReference type="Rhea" id="RHEA-COMP:19766"/>
        <dbReference type="ChEBI" id="CHEBI:15378"/>
        <dbReference type="ChEBI" id="CHEBI:57287"/>
        <dbReference type="ChEBI" id="CHEBI:57288"/>
        <dbReference type="ChEBI" id="CHEBI:78522"/>
        <dbReference type="ChEBI" id="CHEBI:232036"/>
    </reaction>
</comment>
<protein>
    <submittedName>
        <fullName evidence="7">GNAT family N-acetyltransferase</fullName>
    </submittedName>
</protein>
<organism evidence="7 8">
    <name type="scientific">Hymenobacter montanus</name>
    <dbReference type="NCBI Taxonomy" id="2771359"/>
    <lineage>
        <taxon>Bacteria</taxon>
        <taxon>Pseudomonadati</taxon>
        <taxon>Bacteroidota</taxon>
        <taxon>Cytophagia</taxon>
        <taxon>Cytophagales</taxon>
        <taxon>Hymenobacteraceae</taxon>
        <taxon>Hymenobacter</taxon>
    </lineage>
</organism>
<evidence type="ECO:0000259" key="6">
    <source>
        <dbReference type="PROSITE" id="PS51186"/>
    </source>
</evidence>
<dbReference type="InterPro" id="IPR000182">
    <property type="entry name" value="GNAT_dom"/>
</dbReference>
<evidence type="ECO:0000256" key="4">
    <source>
        <dbReference type="ARBA" id="ARBA00023315"/>
    </source>
</evidence>
<comment type="caution">
    <text evidence="7">The sequence shown here is derived from an EMBL/GenBank/DDBJ whole genome shotgun (WGS) entry which is preliminary data.</text>
</comment>